<dbReference type="Proteomes" id="UP000018050">
    <property type="component" value="Unassembled WGS sequence"/>
</dbReference>
<accession>U6GQM2</accession>
<feature type="non-terminal residue" evidence="2">
    <location>
        <position position="74"/>
    </location>
</feature>
<feature type="chain" id="PRO_5004671144" description="Secreted protein" evidence="1">
    <location>
        <begin position="18"/>
        <end position="74"/>
    </location>
</feature>
<reference evidence="2" key="1">
    <citation type="submission" date="2013-10" db="EMBL/GenBank/DDBJ databases">
        <title>Genomic analysis of the causative agents of coccidiosis in chickens.</title>
        <authorList>
            <person name="Reid A.J."/>
            <person name="Blake D."/>
            <person name="Billington K."/>
            <person name="Browne H."/>
            <person name="Dunn M."/>
            <person name="Hung S."/>
            <person name="Kawahara F."/>
            <person name="Miranda-Saavedra D."/>
            <person name="Mourier T."/>
            <person name="Nagra H."/>
            <person name="Otto T.D."/>
            <person name="Rawlings N."/>
            <person name="Sanchez A."/>
            <person name="Sanders M."/>
            <person name="Subramaniam C."/>
            <person name="Tay Y."/>
            <person name="Dear P."/>
            <person name="Doerig C."/>
            <person name="Gruber A."/>
            <person name="Parkinson J."/>
            <person name="Shirley M."/>
            <person name="Wan K.L."/>
            <person name="Berriman M."/>
            <person name="Tomley F."/>
            <person name="Pain A."/>
        </authorList>
    </citation>
    <scope>NUCLEOTIDE SEQUENCE</scope>
    <source>
        <strain evidence="2">Houghton</strain>
    </source>
</reference>
<protein>
    <recommendedName>
        <fullName evidence="4">Secreted protein</fullName>
    </recommendedName>
</protein>
<sequence length="74" mass="8198">MLYFPLNLACTIICVAAICGLQSSRSGVWCEPGIDWLVWKQQHCCEVVGERRCEGVEGVWRYNDVCGGLLDSCG</sequence>
<evidence type="ECO:0000313" key="3">
    <source>
        <dbReference type="Proteomes" id="UP000018050"/>
    </source>
</evidence>
<gene>
    <name evidence="2" type="ORF">EAH_00066720</name>
</gene>
<name>U6GQM2_EIMAC</name>
<evidence type="ECO:0000256" key="1">
    <source>
        <dbReference type="SAM" id="SignalP"/>
    </source>
</evidence>
<proteinExistence type="predicted"/>
<dbReference type="EMBL" id="HG672463">
    <property type="protein sequence ID" value="CDI82506.1"/>
    <property type="molecule type" value="Genomic_DNA"/>
</dbReference>
<keyword evidence="3" id="KW-1185">Reference proteome</keyword>
<organism evidence="2 3">
    <name type="scientific">Eimeria acervulina</name>
    <name type="common">Coccidian parasite</name>
    <dbReference type="NCBI Taxonomy" id="5801"/>
    <lineage>
        <taxon>Eukaryota</taxon>
        <taxon>Sar</taxon>
        <taxon>Alveolata</taxon>
        <taxon>Apicomplexa</taxon>
        <taxon>Conoidasida</taxon>
        <taxon>Coccidia</taxon>
        <taxon>Eucoccidiorida</taxon>
        <taxon>Eimeriorina</taxon>
        <taxon>Eimeriidae</taxon>
        <taxon>Eimeria</taxon>
    </lineage>
</organism>
<dbReference type="RefSeq" id="XP_013248113.1">
    <property type="nucleotide sequence ID" value="XM_013392659.1"/>
</dbReference>
<dbReference type="AlphaFoldDB" id="U6GQM2"/>
<evidence type="ECO:0000313" key="2">
    <source>
        <dbReference type="EMBL" id="CDI82506.1"/>
    </source>
</evidence>
<dbReference type="GeneID" id="25274742"/>
<feature type="signal peptide" evidence="1">
    <location>
        <begin position="1"/>
        <end position="17"/>
    </location>
</feature>
<dbReference type="VEuPathDB" id="ToxoDB:EAH_00066720"/>
<evidence type="ECO:0008006" key="4">
    <source>
        <dbReference type="Google" id="ProtNLM"/>
    </source>
</evidence>
<keyword evidence="1" id="KW-0732">Signal</keyword>
<reference evidence="2" key="2">
    <citation type="submission" date="2013-10" db="EMBL/GenBank/DDBJ databases">
        <authorList>
            <person name="Aslett M."/>
        </authorList>
    </citation>
    <scope>NUCLEOTIDE SEQUENCE</scope>
    <source>
        <strain evidence="2">Houghton</strain>
    </source>
</reference>